<protein>
    <submittedName>
        <fullName evidence="4">Histidine kinase-like protein</fullName>
    </submittedName>
</protein>
<dbReference type="NCBIfam" id="NF041045">
    <property type="entry name" value="RsbA_anti_sig"/>
    <property type="match status" value="1"/>
</dbReference>
<evidence type="ECO:0000256" key="1">
    <source>
        <dbReference type="ARBA" id="ARBA00022527"/>
    </source>
</evidence>
<keyword evidence="1" id="KW-0723">Serine/threonine-protein kinase</keyword>
<dbReference type="InterPro" id="IPR025847">
    <property type="entry name" value="MEDS_domain"/>
</dbReference>
<feature type="domain" description="MEDS" evidence="3">
    <location>
        <begin position="13"/>
        <end position="155"/>
    </location>
</feature>
<dbReference type="CDD" id="cd16936">
    <property type="entry name" value="HATPase_RsbW-like"/>
    <property type="match status" value="1"/>
</dbReference>
<keyword evidence="5" id="KW-1185">Reference proteome</keyword>
<dbReference type="RefSeq" id="WP_170224603.1">
    <property type="nucleotide sequence ID" value="NZ_RCDD01000005.1"/>
</dbReference>
<dbReference type="GO" id="GO:0004674">
    <property type="term" value="F:protein serine/threonine kinase activity"/>
    <property type="evidence" value="ECO:0007669"/>
    <property type="project" value="UniProtKB-KW"/>
</dbReference>
<gene>
    <name evidence="4" type="ORF">CLV68_5412</name>
</gene>
<dbReference type="InterPro" id="IPR047718">
    <property type="entry name" value="RsbA-like_anti_sig"/>
</dbReference>
<sequence length="311" mass="33082">MGADSGSVLGYEHTALCYASDRELLDSAVPFLAEGVDRGDAVVIALDPKRADMVLAELDRPDAVTTLPAGGQYARPALAIKSYCDLFTTLLDGVGAVRVLGALPPAAMEREWDVWSRYEAAVNRAFDRFPVSTMCTYDTRVLAPEVVDDVLSTHPLLADPRGEHPSNPAFVDPSSFLRRPRRAEPLPVQSTPPAVDLVNPMPAAARAALHAVRTVSPAALDDLVVSVSEVVTNAHTHGTAPIHLRAWTEPAHMVVTVHDAGPGPTDPFAGLIPTPGPHGGGYGLWIAHQLCTHVLHTHDTTGFTVRLSVTG</sequence>
<keyword evidence="4" id="KW-0808">Transferase</keyword>
<dbReference type="InterPro" id="IPR036890">
    <property type="entry name" value="HATPase_C_sf"/>
</dbReference>
<keyword evidence="4" id="KW-0418">Kinase</keyword>
<proteinExistence type="predicted"/>
<comment type="caution">
    <text evidence="4">The sequence shown here is derived from an EMBL/GenBank/DDBJ whole genome shotgun (WGS) entry which is preliminary data.</text>
</comment>
<dbReference type="AlphaFoldDB" id="A0A421AYW9"/>
<dbReference type="Pfam" id="PF14417">
    <property type="entry name" value="MEDS"/>
    <property type="match status" value="1"/>
</dbReference>
<evidence type="ECO:0000259" key="2">
    <source>
        <dbReference type="Pfam" id="PF13581"/>
    </source>
</evidence>
<dbReference type="InterPro" id="IPR003594">
    <property type="entry name" value="HATPase_dom"/>
</dbReference>
<organism evidence="4 5">
    <name type="scientific">Actinokineospora cianjurensis</name>
    <dbReference type="NCBI Taxonomy" id="585224"/>
    <lineage>
        <taxon>Bacteria</taxon>
        <taxon>Bacillati</taxon>
        <taxon>Actinomycetota</taxon>
        <taxon>Actinomycetes</taxon>
        <taxon>Pseudonocardiales</taxon>
        <taxon>Pseudonocardiaceae</taxon>
        <taxon>Actinokineospora</taxon>
    </lineage>
</organism>
<dbReference type="InterPro" id="IPR050267">
    <property type="entry name" value="Anti-sigma-factor_SerPK"/>
</dbReference>
<dbReference type="SUPFAM" id="SSF55874">
    <property type="entry name" value="ATPase domain of HSP90 chaperone/DNA topoisomerase II/histidine kinase"/>
    <property type="match status" value="1"/>
</dbReference>
<dbReference type="Gene3D" id="3.30.565.10">
    <property type="entry name" value="Histidine kinase-like ATPase, C-terminal domain"/>
    <property type="match status" value="1"/>
</dbReference>
<dbReference type="PANTHER" id="PTHR35526:SF3">
    <property type="entry name" value="ANTI-SIGMA-F FACTOR RSBW"/>
    <property type="match status" value="1"/>
</dbReference>
<name>A0A421AYW9_9PSEU</name>
<dbReference type="EMBL" id="RCDD01000005">
    <property type="protein sequence ID" value="RLK55020.1"/>
    <property type="molecule type" value="Genomic_DNA"/>
</dbReference>
<evidence type="ECO:0000259" key="3">
    <source>
        <dbReference type="Pfam" id="PF14417"/>
    </source>
</evidence>
<evidence type="ECO:0000313" key="5">
    <source>
        <dbReference type="Proteomes" id="UP000282454"/>
    </source>
</evidence>
<dbReference type="PANTHER" id="PTHR35526">
    <property type="entry name" value="ANTI-SIGMA-F FACTOR RSBW-RELATED"/>
    <property type="match status" value="1"/>
</dbReference>
<accession>A0A421AYW9</accession>
<dbReference type="Proteomes" id="UP000282454">
    <property type="component" value="Unassembled WGS sequence"/>
</dbReference>
<feature type="domain" description="Histidine kinase/HSP90-like ATPase" evidence="2">
    <location>
        <begin position="198"/>
        <end position="308"/>
    </location>
</feature>
<dbReference type="Pfam" id="PF13581">
    <property type="entry name" value="HATPase_c_2"/>
    <property type="match status" value="1"/>
</dbReference>
<reference evidence="4 5" key="1">
    <citation type="submission" date="2018-10" db="EMBL/GenBank/DDBJ databases">
        <title>Genomic Encyclopedia of Archaeal and Bacterial Type Strains, Phase II (KMG-II): from individual species to whole genera.</title>
        <authorList>
            <person name="Goeker M."/>
        </authorList>
    </citation>
    <scope>NUCLEOTIDE SEQUENCE [LARGE SCALE GENOMIC DNA]</scope>
    <source>
        <strain evidence="4 5">DSM 45657</strain>
    </source>
</reference>
<evidence type="ECO:0000313" key="4">
    <source>
        <dbReference type="EMBL" id="RLK55020.1"/>
    </source>
</evidence>